<dbReference type="EMBL" id="JBBKZV010000012">
    <property type="protein sequence ID" value="MEJ8824128.1"/>
    <property type="molecule type" value="Genomic_DNA"/>
</dbReference>
<dbReference type="RefSeq" id="WP_340365164.1">
    <property type="nucleotide sequence ID" value="NZ_JBBKZV010000012.1"/>
</dbReference>
<dbReference type="Gene3D" id="2.40.50.100">
    <property type="match status" value="1"/>
</dbReference>
<protein>
    <submittedName>
        <fullName evidence="2">Biotin/lipoyl-containing protein</fullName>
    </submittedName>
</protein>
<name>A0ABU8W2M3_9BURK</name>
<accession>A0ABU8W2M3</accession>
<proteinExistence type="predicted"/>
<keyword evidence="3" id="KW-1185">Reference proteome</keyword>
<dbReference type="CDD" id="cd06850">
    <property type="entry name" value="biotinyl_domain"/>
    <property type="match status" value="1"/>
</dbReference>
<sequence>MIAWLAGTDIGLLDLRTPTGSIRLGRAAASGEVIELGADDMQPDAALVAAPSVGVFLHAHPMRSKPLASVGEQVSAGQPVGLLQIGPLLRSVDAPLAGVIAEVRVDNGQTVGWGEPLLALQTIE</sequence>
<evidence type="ECO:0000313" key="2">
    <source>
        <dbReference type="EMBL" id="MEJ8824128.1"/>
    </source>
</evidence>
<dbReference type="SUPFAM" id="SSF51230">
    <property type="entry name" value="Single hybrid motif"/>
    <property type="match status" value="1"/>
</dbReference>
<dbReference type="Pfam" id="PF00364">
    <property type="entry name" value="Biotin_lipoyl"/>
    <property type="match status" value="1"/>
</dbReference>
<evidence type="ECO:0000259" key="1">
    <source>
        <dbReference type="Pfam" id="PF00364"/>
    </source>
</evidence>
<reference evidence="2 3" key="1">
    <citation type="submission" date="2024-03" db="EMBL/GenBank/DDBJ databases">
        <title>Novel species of the genus Variovorax.</title>
        <authorList>
            <person name="Liu Q."/>
            <person name="Xin Y.-H."/>
        </authorList>
    </citation>
    <scope>NUCLEOTIDE SEQUENCE [LARGE SCALE GENOMIC DNA]</scope>
    <source>
        <strain evidence="2 3">KACC 18501</strain>
    </source>
</reference>
<gene>
    <name evidence="2" type="ORF">WKW80_19185</name>
</gene>
<dbReference type="InterPro" id="IPR011053">
    <property type="entry name" value="Single_hybrid_motif"/>
</dbReference>
<evidence type="ECO:0000313" key="3">
    <source>
        <dbReference type="Proteomes" id="UP001363010"/>
    </source>
</evidence>
<organism evidence="2 3">
    <name type="scientific">Variovorax humicola</name>
    <dbReference type="NCBI Taxonomy" id="1769758"/>
    <lineage>
        <taxon>Bacteria</taxon>
        <taxon>Pseudomonadati</taxon>
        <taxon>Pseudomonadota</taxon>
        <taxon>Betaproteobacteria</taxon>
        <taxon>Burkholderiales</taxon>
        <taxon>Comamonadaceae</taxon>
        <taxon>Variovorax</taxon>
    </lineage>
</organism>
<comment type="caution">
    <text evidence="2">The sequence shown here is derived from an EMBL/GenBank/DDBJ whole genome shotgun (WGS) entry which is preliminary data.</text>
</comment>
<dbReference type="InterPro" id="IPR000089">
    <property type="entry name" value="Biotin_lipoyl"/>
</dbReference>
<feature type="domain" description="Lipoyl-binding" evidence="1">
    <location>
        <begin position="48"/>
        <end position="119"/>
    </location>
</feature>
<dbReference type="Proteomes" id="UP001363010">
    <property type="component" value="Unassembled WGS sequence"/>
</dbReference>